<sequence>MSAPLFTLADLMSLLTTKAGLPVAAQTADPALGFEDLDLDSLAFLQLQGELQDTYGFELPEEDFKAWTFGRIVAYVDERAADRSQAA</sequence>
<proteinExistence type="predicted"/>
<dbReference type="SUPFAM" id="SSF47336">
    <property type="entry name" value="ACP-like"/>
    <property type="match status" value="1"/>
</dbReference>
<reference evidence="3" key="1">
    <citation type="journal article" date="2019" name="Int. J. Syst. Evol. Microbiol.">
        <title>The Global Catalogue of Microorganisms (GCM) 10K type strain sequencing project: providing services to taxonomists for standard genome sequencing and annotation.</title>
        <authorList>
            <consortium name="The Broad Institute Genomics Platform"/>
            <consortium name="The Broad Institute Genome Sequencing Center for Infectious Disease"/>
            <person name="Wu L."/>
            <person name="Ma J."/>
        </authorList>
    </citation>
    <scope>NUCLEOTIDE SEQUENCE [LARGE SCALE GENOMIC DNA]</scope>
    <source>
        <strain evidence="3">JCM 17138</strain>
    </source>
</reference>
<gene>
    <name evidence="2" type="ORF">GCM10022403_042100</name>
</gene>
<dbReference type="Gene3D" id="1.10.1200.10">
    <property type="entry name" value="ACP-like"/>
    <property type="match status" value="1"/>
</dbReference>
<dbReference type="Proteomes" id="UP001501009">
    <property type="component" value="Unassembled WGS sequence"/>
</dbReference>
<evidence type="ECO:0000313" key="2">
    <source>
        <dbReference type="EMBL" id="GAA3803704.1"/>
    </source>
</evidence>
<dbReference type="InterPro" id="IPR009081">
    <property type="entry name" value="PP-bd_ACP"/>
</dbReference>
<comment type="caution">
    <text evidence="2">The sequence shown here is derived from an EMBL/GenBank/DDBJ whole genome shotgun (WGS) entry which is preliminary data.</text>
</comment>
<accession>A0ABP7HZB3</accession>
<evidence type="ECO:0000259" key="1">
    <source>
        <dbReference type="PROSITE" id="PS50075"/>
    </source>
</evidence>
<keyword evidence="3" id="KW-1185">Reference proteome</keyword>
<name>A0ABP7HZB3_9ACTN</name>
<feature type="domain" description="Carrier" evidence="1">
    <location>
        <begin position="5"/>
        <end position="87"/>
    </location>
</feature>
<protein>
    <recommendedName>
        <fullName evidence="1">Carrier domain-containing protein</fullName>
    </recommendedName>
</protein>
<dbReference type="EMBL" id="BAABDE010000018">
    <property type="protein sequence ID" value="GAA3803704.1"/>
    <property type="molecule type" value="Genomic_DNA"/>
</dbReference>
<dbReference type="InterPro" id="IPR036736">
    <property type="entry name" value="ACP-like_sf"/>
</dbReference>
<evidence type="ECO:0000313" key="3">
    <source>
        <dbReference type="Proteomes" id="UP001501009"/>
    </source>
</evidence>
<dbReference type="Pfam" id="PF00550">
    <property type="entry name" value="PP-binding"/>
    <property type="match status" value="1"/>
</dbReference>
<organism evidence="2 3">
    <name type="scientific">Streptomyces coacervatus</name>
    <dbReference type="NCBI Taxonomy" id="647381"/>
    <lineage>
        <taxon>Bacteria</taxon>
        <taxon>Bacillati</taxon>
        <taxon>Actinomycetota</taxon>
        <taxon>Actinomycetes</taxon>
        <taxon>Kitasatosporales</taxon>
        <taxon>Streptomycetaceae</taxon>
        <taxon>Streptomyces</taxon>
    </lineage>
</organism>
<dbReference type="RefSeq" id="WP_275773462.1">
    <property type="nucleotide sequence ID" value="NZ_BAABDE010000018.1"/>
</dbReference>
<dbReference type="PROSITE" id="PS50075">
    <property type="entry name" value="CARRIER"/>
    <property type="match status" value="1"/>
</dbReference>